<keyword evidence="4" id="KW-0902">Two-component regulatory system</keyword>
<dbReference type="SUPFAM" id="SSF55874">
    <property type="entry name" value="ATPase domain of HSP90 chaperone/DNA topoisomerase II/histidine kinase"/>
    <property type="match status" value="1"/>
</dbReference>
<accession>A0A1Y1QYR6</accession>
<feature type="transmembrane region" description="Helical" evidence="6">
    <location>
        <begin position="299"/>
        <end position="323"/>
    </location>
</feature>
<dbReference type="InterPro" id="IPR011622">
    <property type="entry name" value="7TMR_DISM_rcpt_extracell_dom2"/>
</dbReference>
<evidence type="ECO:0000256" key="1">
    <source>
        <dbReference type="ARBA" id="ARBA00000085"/>
    </source>
</evidence>
<evidence type="ECO:0000256" key="3">
    <source>
        <dbReference type="ARBA" id="ARBA00022553"/>
    </source>
</evidence>
<dbReference type="PRINTS" id="PR00344">
    <property type="entry name" value="BCTRLSENSOR"/>
</dbReference>
<organism evidence="9 10">
    <name type="scientific">Thiothrix lacustris</name>
    <dbReference type="NCBI Taxonomy" id="525917"/>
    <lineage>
        <taxon>Bacteria</taxon>
        <taxon>Pseudomonadati</taxon>
        <taxon>Pseudomonadota</taxon>
        <taxon>Gammaproteobacteria</taxon>
        <taxon>Thiotrichales</taxon>
        <taxon>Thiotrichaceae</taxon>
        <taxon>Thiothrix</taxon>
    </lineage>
</organism>
<evidence type="ECO:0000256" key="5">
    <source>
        <dbReference type="PROSITE-ProRule" id="PRU00169"/>
    </source>
</evidence>
<dbReference type="Gene3D" id="2.60.40.2380">
    <property type="match status" value="1"/>
</dbReference>
<dbReference type="FunFam" id="3.30.565.10:FF:000010">
    <property type="entry name" value="Sensor histidine kinase RcsC"/>
    <property type="match status" value="1"/>
</dbReference>
<dbReference type="InterPro" id="IPR003661">
    <property type="entry name" value="HisK_dim/P_dom"/>
</dbReference>
<feature type="transmembrane region" description="Helical" evidence="6">
    <location>
        <begin position="335"/>
        <end position="354"/>
    </location>
</feature>
<dbReference type="Gene3D" id="1.10.287.130">
    <property type="match status" value="1"/>
</dbReference>
<dbReference type="Proteomes" id="UP000192491">
    <property type="component" value="Unassembled WGS sequence"/>
</dbReference>
<dbReference type="SUPFAM" id="SSF47384">
    <property type="entry name" value="Homodimeric domain of signal transducing histidine kinase"/>
    <property type="match status" value="1"/>
</dbReference>
<protein>
    <recommendedName>
        <fullName evidence="2">histidine kinase</fullName>
        <ecNumber evidence="2">2.7.13.3</ecNumber>
    </recommendedName>
</protein>
<feature type="transmembrane region" description="Helical" evidence="6">
    <location>
        <begin position="267"/>
        <end position="287"/>
    </location>
</feature>
<dbReference type="CDD" id="cd16922">
    <property type="entry name" value="HATPase_EvgS-ArcB-TorS-like"/>
    <property type="match status" value="1"/>
</dbReference>
<dbReference type="InterPro" id="IPR003594">
    <property type="entry name" value="HATPase_dom"/>
</dbReference>
<evidence type="ECO:0000256" key="6">
    <source>
        <dbReference type="SAM" id="Phobius"/>
    </source>
</evidence>
<dbReference type="AlphaFoldDB" id="A0A1Y1QYR6"/>
<keyword evidence="6" id="KW-0812">Transmembrane</keyword>
<feature type="domain" description="Response regulatory" evidence="8">
    <location>
        <begin position="624"/>
        <end position="740"/>
    </location>
</feature>
<dbReference type="Pfam" id="PF00512">
    <property type="entry name" value="HisKA"/>
    <property type="match status" value="1"/>
</dbReference>
<keyword evidence="3 5" id="KW-0597">Phosphoprotein</keyword>
<dbReference type="GO" id="GO:0000155">
    <property type="term" value="F:phosphorelay sensor kinase activity"/>
    <property type="evidence" value="ECO:0007669"/>
    <property type="project" value="InterPro"/>
</dbReference>
<dbReference type="PROSITE" id="PS50109">
    <property type="entry name" value="HIS_KIN"/>
    <property type="match status" value="1"/>
</dbReference>
<sequence>MTDAQTSVSVNTHLDFLHDPAGKLTITEVASPLYANQFSHTGEAEFRPGLTDDIYWLRVHIDNQSSHWQRWYLQIWNIAEAHAETYWQTATTLTQLQTEPYFLYYTYPLPLTTQGKHTLYIRVQNKGDILSCALRFSQTEHRSNIRLIVFFALISGGLLALGAYNLLLFASLHESSYGWLGVAILGATLELNRNTGGLLHEYIGVFPDYQRLYASFGYITALGSVKFIRHLLGTPHHTPLIDLGLRGIAWVSVACLLNLPWLPYASIWFNAIFIVIGLLILLAMLRLRYLQAYVNPKLYWALWVLLLGVMPPILSSFGIPPLIKEQFSPTKLSEVLFSLTILSVALFALMLSLAQADHVRRLREETASANAANKAKGDFLTTMSHELRTPMNAVVGAGVLLQDTALTPQQRSYVDRLEIATRHMLTLIGDILDVARIEQQALHLEKISFDLNAIATELEILFARQAVDKGLAFNIHAPTDSVWLQGDPTRLKQILVNLLGNAIKFTERGSVECTLVVGKKSEEGLPVTFSVTDSGIGITPQQQVHLFQPFSQADSSTSRRYGGSGLGLAISAQLVRQMGGELSMESLPEQGSRFSFTLEFPVVEIIPATQPPASIVPRTLPDAHILLVDDDVLNQFFAQAILEKLGMRVTVADSGAAAIQQARQQDFAMVLMDVSMPGMDGYETTRQIRQFKPATALPIIALTAHAIEGEWERCFTAGMDDFLSKPYQLRDLQQILQRWLR</sequence>
<dbReference type="CDD" id="cd00082">
    <property type="entry name" value="HisKA"/>
    <property type="match status" value="1"/>
</dbReference>
<dbReference type="SMART" id="SM00388">
    <property type="entry name" value="HisKA"/>
    <property type="match status" value="1"/>
</dbReference>
<evidence type="ECO:0000259" key="8">
    <source>
        <dbReference type="PROSITE" id="PS50110"/>
    </source>
</evidence>
<evidence type="ECO:0000313" key="10">
    <source>
        <dbReference type="Proteomes" id="UP000192491"/>
    </source>
</evidence>
<dbReference type="InterPro" id="IPR001789">
    <property type="entry name" value="Sig_transdc_resp-reg_receiver"/>
</dbReference>
<comment type="catalytic activity">
    <reaction evidence="1">
        <text>ATP + protein L-histidine = ADP + protein N-phospho-L-histidine.</text>
        <dbReference type="EC" id="2.7.13.3"/>
    </reaction>
</comment>
<dbReference type="PROSITE" id="PS50110">
    <property type="entry name" value="RESPONSE_REGULATORY"/>
    <property type="match status" value="1"/>
</dbReference>
<proteinExistence type="predicted"/>
<dbReference type="Pfam" id="PF00072">
    <property type="entry name" value="Response_reg"/>
    <property type="match status" value="1"/>
</dbReference>
<dbReference type="InterPro" id="IPR004358">
    <property type="entry name" value="Sig_transdc_His_kin-like_C"/>
</dbReference>
<dbReference type="PANTHER" id="PTHR45339:SF1">
    <property type="entry name" value="HYBRID SIGNAL TRANSDUCTION HISTIDINE KINASE J"/>
    <property type="match status" value="1"/>
</dbReference>
<evidence type="ECO:0000256" key="2">
    <source>
        <dbReference type="ARBA" id="ARBA00012438"/>
    </source>
</evidence>
<dbReference type="SUPFAM" id="SSF52172">
    <property type="entry name" value="CheY-like"/>
    <property type="match status" value="1"/>
</dbReference>
<dbReference type="InterPro" id="IPR036890">
    <property type="entry name" value="HATPase_C_sf"/>
</dbReference>
<dbReference type="Pfam" id="PF07696">
    <property type="entry name" value="7TMR-DISMED2"/>
    <property type="match status" value="1"/>
</dbReference>
<name>A0A1Y1QYR6_9GAMM</name>
<gene>
    <name evidence="9" type="ORF">BWK73_03710</name>
</gene>
<dbReference type="PANTHER" id="PTHR45339">
    <property type="entry name" value="HYBRID SIGNAL TRANSDUCTION HISTIDINE KINASE J"/>
    <property type="match status" value="1"/>
</dbReference>
<keyword evidence="6" id="KW-0472">Membrane</keyword>
<dbReference type="EMBL" id="MTEJ01000004">
    <property type="protein sequence ID" value="OQX16513.1"/>
    <property type="molecule type" value="Genomic_DNA"/>
</dbReference>
<dbReference type="InterPro" id="IPR011006">
    <property type="entry name" value="CheY-like_superfamily"/>
</dbReference>
<dbReference type="EC" id="2.7.13.3" evidence="2"/>
<dbReference type="Pfam" id="PF02518">
    <property type="entry name" value="HATPase_c"/>
    <property type="match status" value="1"/>
</dbReference>
<dbReference type="Pfam" id="PF07695">
    <property type="entry name" value="7TMR-DISM_7TM"/>
    <property type="match status" value="1"/>
</dbReference>
<dbReference type="CDD" id="cd17546">
    <property type="entry name" value="REC_hyHK_CKI1_RcsC-like"/>
    <property type="match status" value="1"/>
</dbReference>
<feature type="modified residue" description="4-aspartylphosphate" evidence="5">
    <location>
        <position position="673"/>
    </location>
</feature>
<dbReference type="InterPro" id="IPR005467">
    <property type="entry name" value="His_kinase_dom"/>
</dbReference>
<dbReference type="InterPro" id="IPR011623">
    <property type="entry name" value="7TMR_DISM_rcpt_extracell_dom1"/>
</dbReference>
<keyword evidence="6" id="KW-1133">Transmembrane helix</keyword>
<evidence type="ECO:0000256" key="4">
    <source>
        <dbReference type="ARBA" id="ARBA00023012"/>
    </source>
</evidence>
<dbReference type="Gene3D" id="3.40.50.2300">
    <property type="match status" value="1"/>
</dbReference>
<dbReference type="Gene3D" id="3.30.565.10">
    <property type="entry name" value="Histidine kinase-like ATPase, C-terminal domain"/>
    <property type="match status" value="1"/>
</dbReference>
<evidence type="ECO:0000259" key="7">
    <source>
        <dbReference type="PROSITE" id="PS50109"/>
    </source>
</evidence>
<dbReference type="SMART" id="SM00448">
    <property type="entry name" value="REC"/>
    <property type="match status" value="1"/>
</dbReference>
<evidence type="ECO:0000313" key="9">
    <source>
        <dbReference type="EMBL" id="OQX16513.1"/>
    </source>
</evidence>
<reference evidence="9 10" key="1">
    <citation type="submission" date="2017-01" db="EMBL/GenBank/DDBJ databases">
        <title>Novel large sulfur bacteria in the metagenomes of groundwater-fed chemosynthetic microbial mats in the Lake Huron basin.</title>
        <authorList>
            <person name="Sharrar A.M."/>
            <person name="Flood B.E."/>
            <person name="Bailey J.V."/>
            <person name="Jones D.S."/>
            <person name="Biddanda B."/>
            <person name="Ruberg S.A."/>
            <person name="Marcus D.N."/>
            <person name="Dick G.J."/>
        </authorList>
    </citation>
    <scope>NUCLEOTIDE SEQUENCE [LARGE SCALE GENOMIC DNA]</scope>
    <source>
        <strain evidence="9">A8</strain>
    </source>
</reference>
<feature type="transmembrane region" description="Helical" evidence="6">
    <location>
        <begin position="147"/>
        <end position="170"/>
    </location>
</feature>
<comment type="caution">
    <text evidence="9">The sequence shown here is derived from an EMBL/GenBank/DDBJ whole genome shotgun (WGS) entry which is preliminary data.</text>
</comment>
<dbReference type="SMART" id="SM00387">
    <property type="entry name" value="HATPase_c"/>
    <property type="match status" value="1"/>
</dbReference>
<feature type="domain" description="Histidine kinase" evidence="7">
    <location>
        <begin position="382"/>
        <end position="602"/>
    </location>
</feature>
<dbReference type="InterPro" id="IPR036097">
    <property type="entry name" value="HisK_dim/P_sf"/>
</dbReference>